<reference evidence="2" key="1">
    <citation type="submission" date="2020-08" db="EMBL/GenBank/DDBJ databases">
        <title>Genome public.</title>
        <authorList>
            <person name="Liu C."/>
            <person name="Sun Q."/>
        </authorList>
    </citation>
    <scope>NUCLEOTIDE SEQUENCE</scope>
    <source>
        <strain evidence="2">NSJ-52</strain>
    </source>
</reference>
<feature type="domain" description="HTH cro/C1-type" evidence="1">
    <location>
        <begin position="10"/>
        <end position="64"/>
    </location>
</feature>
<dbReference type="Gene3D" id="1.10.260.40">
    <property type="entry name" value="lambda repressor-like DNA-binding domains"/>
    <property type="match status" value="1"/>
</dbReference>
<dbReference type="AlphaFoldDB" id="A0A8J6J9H0"/>
<dbReference type="SUPFAM" id="SSF47413">
    <property type="entry name" value="lambda repressor-like DNA-binding domains"/>
    <property type="match status" value="1"/>
</dbReference>
<name>A0A8J6J9H0_9FIRM</name>
<comment type="caution">
    <text evidence="2">The sequence shown here is derived from an EMBL/GenBank/DDBJ whole genome shotgun (WGS) entry which is preliminary data.</text>
</comment>
<dbReference type="PROSITE" id="PS50943">
    <property type="entry name" value="HTH_CROC1"/>
    <property type="match status" value="1"/>
</dbReference>
<accession>A0A8J6J9H0</accession>
<dbReference type="Pfam" id="PF13443">
    <property type="entry name" value="HTH_26"/>
    <property type="match status" value="1"/>
</dbReference>
<protein>
    <submittedName>
        <fullName evidence="2">Helix-turn-helix transcriptional regulator</fullName>
    </submittedName>
</protein>
<dbReference type="CDD" id="cd00093">
    <property type="entry name" value="HTH_XRE"/>
    <property type="match status" value="1"/>
</dbReference>
<organism evidence="2 3">
    <name type="scientific">Lawsonibacter faecis</name>
    <dbReference type="NCBI Taxonomy" id="2763052"/>
    <lineage>
        <taxon>Bacteria</taxon>
        <taxon>Bacillati</taxon>
        <taxon>Bacillota</taxon>
        <taxon>Clostridia</taxon>
        <taxon>Eubacteriales</taxon>
        <taxon>Oscillospiraceae</taxon>
        <taxon>Lawsonibacter</taxon>
    </lineage>
</organism>
<dbReference type="GO" id="GO:0003677">
    <property type="term" value="F:DNA binding"/>
    <property type="evidence" value="ECO:0007669"/>
    <property type="project" value="InterPro"/>
</dbReference>
<dbReference type="InterPro" id="IPR010982">
    <property type="entry name" value="Lambda_DNA-bd_dom_sf"/>
</dbReference>
<dbReference type="InterPro" id="IPR001387">
    <property type="entry name" value="Cro/C1-type_HTH"/>
</dbReference>
<evidence type="ECO:0000313" key="3">
    <source>
        <dbReference type="Proteomes" id="UP000607645"/>
    </source>
</evidence>
<gene>
    <name evidence="2" type="ORF">H8S62_03670</name>
</gene>
<dbReference type="EMBL" id="JACOPQ010000002">
    <property type="protein sequence ID" value="MBC5736108.1"/>
    <property type="molecule type" value="Genomic_DNA"/>
</dbReference>
<dbReference type="SMART" id="SM00530">
    <property type="entry name" value="HTH_XRE"/>
    <property type="match status" value="1"/>
</dbReference>
<evidence type="ECO:0000313" key="2">
    <source>
        <dbReference type="EMBL" id="MBC5736108.1"/>
    </source>
</evidence>
<evidence type="ECO:0000259" key="1">
    <source>
        <dbReference type="PROSITE" id="PS50943"/>
    </source>
</evidence>
<proteinExistence type="predicted"/>
<sequence length="116" mass="12579">MDVMKVVQNIQELCNSKGVKPTVAARESGAGKDLITNMKKRGTQPSIEKIRLLAEYLGCSVSDILGEKEKEPTIVSDDGHAAKLAQALRDIGIDVAQLSEADVRKIAKLAKTLFEE</sequence>
<dbReference type="Proteomes" id="UP000607645">
    <property type="component" value="Unassembled WGS sequence"/>
</dbReference>
<keyword evidence="3" id="KW-1185">Reference proteome</keyword>